<gene>
    <name evidence="6" type="ORF">DSM02_1907</name>
</gene>
<dbReference type="GO" id="GO:0046872">
    <property type="term" value="F:metal ion binding"/>
    <property type="evidence" value="ECO:0007669"/>
    <property type="project" value="UniProtKB-KW"/>
</dbReference>
<evidence type="ECO:0000256" key="4">
    <source>
        <dbReference type="PROSITE-ProRule" id="PRU00433"/>
    </source>
</evidence>
<organism evidence="6 7">
    <name type="scientific">Leeuwenhoekiella polynyae</name>
    <dbReference type="NCBI Taxonomy" id="1550906"/>
    <lineage>
        <taxon>Bacteria</taxon>
        <taxon>Pseudomonadati</taxon>
        <taxon>Bacteroidota</taxon>
        <taxon>Flavobacteriia</taxon>
        <taxon>Flavobacteriales</taxon>
        <taxon>Flavobacteriaceae</taxon>
        <taxon>Leeuwenhoekiella</taxon>
    </lineage>
</organism>
<reference evidence="6 7" key="1">
    <citation type="submission" date="2018-07" db="EMBL/GenBank/DDBJ databases">
        <title>Leeuwenhoekiella genomics.</title>
        <authorList>
            <person name="Tahon G."/>
            <person name="Willems A."/>
        </authorList>
    </citation>
    <scope>NUCLEOTIDE SEQUENCE [LARGE SCALE GENOMIC DNA]</scope>
    <source>
        <strain evidence="6 7">LMG 29608</strain>
    </source>
</reference>
<dbReference type="GO" id="GO:0009055">
    <property type="term" value="F:electron transfer activity"/>
    <property type="evidence" value="ECO:0007669"/>
    <property type="project" value="InterPro"/>
</dbReference>
<dbReference type="Gene3D" id="1.10.760.10">
    <property type="entry name" value="Cytochrome c-like domain"/>
    <property type="match status" value="1"/>
</dbReference>
<dbReference type="InterPro" id="IPR036909">
    <property type="entry name" value="Cyt_c-like_dom_sf"/>
</dbReference>
<protein>
    <submittedName>
        <fullName evidence="6">Mono/diheme cytochrome c family protein</fullName>
    </submittedName>
</protein>
<comment type="caution">
    <text evidence="6">The sequence shown here is derived from an EMBL/GenBank/DDBJ whole genome shotgun (WGS) entry which is preliminary data.</text>
</comment>
<feature type="domain" description="Cytochrome c" evidence="5">
    <location>
        <begin position="41"/>
        <end position="129"/>
    </location>
</feature>
<evidence type="ECO:0000313" key="7">
    <source>
        <dbReference type="Proteomes" id="UP000289859"/>
    </source>
</evidence>
<dbReference type="RefSeq" id="WP_128765373.1">
    <property type="nucleotide sequence ID" value="NZ_JBHUOO010000046.1"/>
</dbReference>
<name>A0A4Q0P6R5_9FLAO</name>
<dbReference type="AlphaFoldDB" id="A0A4Q0P6R5"/>
<dbReference type="InterPro" id="IPR051459">
    <property type="entry name" value="Cytochrome_c-type_DH"/>
</dbReference>
<keyword evidence="7" id="KW-1185">Reference proteome</keyword>
<dbReference type="PANTHER" id="PTHR35008:SF8">
    <property type="entry name" value="ALCOHOL DEHYDROGENASE CYTOCHROME C SUBUNIT"/>
    <property type="match status" value="1"/>
</dbReference>
<keyword evidence="1 4" id="KW-0349">Heme</keyword>
<dbReference type="InterPro" id="IPR009056">
    <property type="entry name" value="Cyt_c-like_dom"/>
</dbReference>
<dbReference type="GO" id="GO:0020037">
    <property type="term" value="F:heme binding"/>
    <property type="evidence" value="ECO:0007669"/>
    <property type="project" value="InterPro"/>
</dbReference>
<dbReference type="PANTHER" id="PTHR35008">
    <property type="entry name" value="BLL4482 PROTEIN-RELATED"/>
    <property type="match status" value="1"/>
</dbReference>
<evidence type="ECO:0000313" key="6">
    <source>
        <dbReference type="EMBL" id="RXG22307.1"/>
    </source>
</evidence>
<evidence type="ECO:0000256" key="2">
    <source>
        <dbReference type="ARBA" id="ARBA00022723"/>
    </source>
</evidence>
<evidence type="ECO:0000256" key="3">
    <source>
        <dbReference type="ARBA" id="ARBA00023004"/>
    </source>
</evidence>
<keyword evidence="2 4" id="KW-0479">Metal-binding</keyword>
<accession>A0A4Q0P6R5</accession>
<dbReference type="Proteomes" id="UP000289859">
    <property type="component" value="Unassembled WGS sequence"/>
</dbReference>
<dbReference type="OrthoDB" id="9811395at2"/>
<dbReference type="SUPFAM" id="SSF46626">
    <property type="entry name" value="Cytochrome c"/>
    <property type="match status" value="1"/>
</dbReference>
<sequence>MKTLILIASSILWLFVCNQNKPEKTFSANYISIQQDTLLTASIKRGKVVYEDFCMQCHMATGEGIPGTFPPLAQADFLLENRVKAIKAVKYGLKGEVKVNGAIYTSIMAPLGLYDEEVADVMNYILNSWNNTSSKMVTEKEVAQIEK</sequence>
<evidence type="ECO:0000256" key="1">
    <source>
        <dbReference type="ARBA" id="ARBA00022617"/>
    </source>
</evidence>
<dbReference type="Pfam" id="PF00034">
    <property type="entry name" value="Cytochrom_C"/>
    <property type="match status" value="1"/>
</dbReference>
<dbReference type="EMBL" id="QOVK01000006">
    <property type="protein sequence ID" value="RXG22307.1"/>
    <property type="molecule type" value="Genomic_DNA"/>
</dbReference>
<proteinExistence type="predicted"/>
<dbReference type="PROSITE" id="PS51007">
    <property type="entry name" value="CYTC"/>
    <property type="match status" value="1"/>
</dbReference>
<keyword evidence="3 4" id="KW-0408">Iron</keyword>
<evidence type="ECO:0000259" key="5">
    <source>
        <dbReference type="PROSITE" id="PS51007"/>
    </source>
</evidence>